<reference evidence="1 2" key="1">
    <citation type="submission" date="2020-01" db="EMBL/GenBank/DDBJ databases">
        <title>Paenibacillus sp. nov., isolated from tomato rhizosphere.</title>
        <authorList>
            <person name="Weon H.-Y."/>
            <person name="Lee S.A."/>
        </authorList>
    </citation>
    <scope>NUCLEOTIDE SEQUENCE [LARGE SCALE GENOMIC DNA]</scope>
    <source>
        <strain evidence="1 2">12200R-189</strain>
    </source>
</reference>
<dbReference type="EMBL" id="CP048209">
    <property type="protein sequence ID" value="QHT58884.1"/>
    <property type="molecule type" value="Genomic_DNA"/>
</dbReference>
<protein>
    <submittedName>
        <fullName evidence="1">YaaL family protein</fullName>
    </submittedName>
</protein>
<evidence type="ECO:0000313" key="2">
    <source>
        <dbReference type="Proteomes" id="UP000476064"/>
    </source>
</evidence>
<evidence type="ECO:0000313" key="1">
    <source>
        <dbReference type="EMBL" id="QHT58884.1"/>
    </source>
</evidence>
<dbReference type="KEGG" id="plyc:GXP70_02065"/>
<dbReference type="AlphaFoldDB" id="A0A6C0FU85"/>
<dbReference type="Pfam" id="PF10704">
    <property type="entry name" value="DUF2508"/>
    <property type="match status" value="1"/>
</dbReference>
<name>A0A6C0FU85_9BACL</name>
<dbReference type="Proteomes" id="UP000476064">
    <property type="component" value="Chromosome"/>
</dbReference>
<dbReference type="InterPro" id="IPR019644">
    <property type="entry name" value="DUF2508"/>
</dbReference>
<organism evidence="1 2">
    <name type="scientific">Paenibacillus lycopersici</name>
    <dbReference type="NCBI Taxonomy" id="2704462"/>
    <lineage>
        <taxon>Bacteria</taxon>
        <taxon>Bacillati</taxon>
        <taxon>Bacillota</taxon>
        <taxon>Bacilli</taxon>
        <taxon>Bacillales</taxon>
        <taxon>Paenibacillaceae</taxon>
        <taxon>Paenibacillus</taxon>
    </lineage>
</organism>
<accession>A0A6C0FU85</accession>
<gene>
    <name evidence="1" type="ORF">GXP70_02065</name>
</gene>
<dbReference type="RefSeq" id="WP_162354953.1">
    <property type="nucleotide sequence ID" value="NZ_CP048209.1"/>
</dbReference>
<keyword evidence="2" id="KW-1185">Reference proteome</keyword>
<sequence length="90" mass="10897">MWSWLRSKKRNANFMLKNERQEQLALIDEINTAKREWENAQRFFEYAADSDQIDYAIYAISSAEKRYEMLIRKAKRMPVRWTFQKGGMTP</sequence>
<proteinExistence type="predicted"/>